<evidence type="ECO:0000256" key="1">
    <source>
        <dbReference type="ARBA" id="ARBA00004141"/>
    </source>
</evidence>
<evidence type="ECO:0000256" key="7">
    <source>
        <dbReference type="ARBA" id="ARBA00023065"/>
    </source>
</evidence>
<keyword evidence="9" id="KW-0407">Ion channel</keyword>
<keyword evidence="5" id="KW-0106">Calcium</keyword>
<evidence type="ECO:0000259" key="11">
    <source>
        <dbReference type="Pfam" id="PF02714"/>
    </source>
</evidence>
<dbReference type="Pfam" id="PF13967">
    <property type="entry name" value="RSN1_TM"/>
    <property type="match status" value="1"/>
</dbReference>
<keyword evidence="8 10" id="KW-0472">Membrane</keyword>
<protein>
    <recommendedName>
        <fullName evidence="15">CSC1/OSCA1-like 7TM region domain-containing protein</fullName>
    </recommendedName>
</protein>
<name>A0A2C9W365_MANES</name>
<organism evidence="14">
    <name type="scientific">Manihot esculenta</name>
    <name type="common">Cassava</name>
    <name type="synonym">Jatropha manihot</name>
    <dbReference type="NCBI Taxonomy" id="3983"/>
    <lineage>
        <taxon>Eukaryota</taxon>
        <taxon>Viridiplantae</taxon>
        <taxon>Streptophyta</taxon>
        <taxon>Embryophyta</taxon>
        <taxon>Tracheophyta</taxon>
        <taxon>Spermatophyta</taxon>
        <taxon>Magnoliopsida</taxon>
        <taxon>eudicotyledons</taxon>
        <taxon>Gunneridae</taxon>
        <taxon>Pentapetalae</taxon>
        <taxon>rosids</taxon>
        <taxon>fabids</taxon>
        <taxon>Malpighiales</taxon>
        <taxon>Euphorbiaceae</taxon>
        <taxon>Crotonoideae</taxon>
        <taxon>Manihoteae</taxon>
        <taxon>Manihot</taxon>
    </lineage>
</organism>
<evidence type="ECO:0000256" key="9">
    <source>
        <dbReference type="ARBA" id="ARBA00023303"/>
    </source>
</evidence>
<feature type="transmembrane region" description="Helical" evidence="10">
    <location>
        <begin position="87"/>
        <end position="113"/>
    </location>
</feature>
<feature type="transmembrane region" description="Helical" evidence="10">
    <location>
        <begin position="379"/>
        <end position="398"/>
    </location>
</feature>
<accession>A0A2C9W365</accession>
<comment type="similarity">
    <text evidence="2">Belongs to the CSC1 (TC 1.A.17) family.</text>
</comment>
<evidence type="ECO:0000256" key="6">
    <source>
        <dbReference type="ARBA" id="ARBA00022989"/>
    </source>
</evidence>
<keyword evidence="7" id="KW-0406">Ion transport</keyword>
<dbReference type="InterPro" id="IPR003864">
    <property type="entry name" value="CSC1/OSCA1-like_7TM"/>
</dbReference>
<dbReference type="EMBL" id="CM004390">
    <property type="protein sequence ID" value="OAY53468.1"/>
    <property type="molecule type" value="Genomic_DNA"/>
</dbReference>
<evidence type="ECO:0000256" key="5">
    <source>
        <dbReference type="ARBA" id="ARBA00022837"/>
    </source>
</evidence>
<dbReference type="Pfam" id="PF14703">
    <property type="entry name" value="PHM7_cyt"/>
    <property type="match status" value="1"/>
</dbReference>
<feature type="transmembrane region" description="Helical" evidence="10">
    <location>
        <begin position="6"/>
        <end position="27"/>
    </location>
</feature>
<dbReference type="InterPro" id="IPR032880">
    <property type="entry name" value="CSC1/OSCA1-like_N"/>
</dbReference>
<evidence type="ECO:0000256" key="10">
    <source>
        <dbReference type="SAM" id="Phobius"/>
    </source>
</evidence>
<feature type="transmembrane region" description="Helical" evidence="10">
    <location>
        <begin position="143"/>
        <end position="162"/>
    </location>
</feature>
<evidence type="ECO:0000256" key="4">
    <source>
        <dbReference type="ARBA" id="ARBA00022692"/>
    </source>
</evidence>
<feature type="domain" description="CSC1/OSCA1-like 7TM region" evidence="11">
    <location>
        <begin position="318"/>
        <end position="585"/>
    </location>
</feature>
<feature type="transmembrane region" description="Helical" evidence="10">
    <location>
        <begin position="410"/>
        <end position="430"/>
    </location>
</feature>
<sequence length="676" mass="76189">MKPESLIASAAINFGLAFIVLSLFSIFKKQPSNAPIYYARRLSKRHHIPFYHSFTFSRFIPSVSWIRRAFRVTEDQILQIGGLDALIIIRLFKFGINFFGVCSVIGLVILLPVNYGGQDEPSRVSLSMDSFTISNVIRGSNRLWVHFICLCFVSFYGLYLLYKEYDAILIQRIQRLQDLRHRPDQFTVLVRQIPLCKQGKNITKKIEEFRGRSTVKKHGKECLLNDSTGEGFLKITLLEEKVQETSHEIRRLQGEDMLKEKELPVAFATFKSRCGAALAAQSQQHPHPLIMITEMAPEPRDVSWRSLAIMHKFLPLYKIGIIVLAALLTIFFAVPVTAVQGIAKFEKLKKWFPPAMAIELIPGVSSILTGYLPSAFLRGFLYIVPFTILGMSQIGGSISKSKAEIKACNMVFCFLVGNVFFLSLISGSLLDEIGESVSHPKNYPSHLASAVSAQADFFMTYILTGGLSGFSLEILQPGMFLLDSILLHICGRGKDENPYLFSLPYFRIIPSVSLSILIGMVYAVVSPLLLPLLVGYFCLGYIVYVNQIEDVYESVYETCGRYWPYIHHYIFIAIILMQITMIGLFGLKSKPAASIATIPLLLMTIAFNEYCKIRFLPTFCRFTIQDAGKHDELDQKNGQLEVNYEQASNAYRQPSLQPVNWTASDSSFTLPLVSPL</sequence>
<dbReference type="InterPro" id="IPR027815">
    <property type="entry name" value="CSC1/OSCA1-like_cyt"/>
</dbReference>
<evidence type="ECO:0000256" key="2">
    <source>
        <dbReference type="ARBA" id="ARBA00007779"/>
    </source>
</evidence>
<dbReference type="STRING" id="3983.A0A2C9W365"/>
<dbReference type="PANTHER" id="PTHR13018">
    <property type="entry name" value="PROBABLE MEMBRANE PROTEIN DUF221-RELATED"/>
    <property type="match status" value="1"/>
</dbReference>
<evidence type="ECO:0000256" key="3">
    <source>
        <dbReference type="ARBA" id="ARBA00022448"/>
    </source>
</evidence>
<dbReference type="OMA" id="AYKPPWM"/>
<evidence type="ECO:0000259" key="13">
    <source>
        <dbReference type="Pfam" id="PF14703"/>
    </source>
</evidence>
<dbReference type="Pfam" id="PF02714">
    <property type="entry name" value="RSN1_7TM"/>
    <property type="match status" value="1"/>
</dbReference>
<evidence type="ECO:0000256" key="8">
    <source>
        <dbReference type="ARBA" id="ARBA00023136"/>
    </source>
</evidence>
<feature type="transmembrane region" description="Helical" evidence="10">
    <location>
        <begin position="503"/>
        <end position="522"/>
    </location>
</feature>
<feature type="domain" description="CSC1/OSCA1-like cytosolic" evidence="13">
    <location>
        <begin position="216"/>
        <end position="305"/>
    </location>
</feature>
<feature type="transmembrane region" description="Helical" evidence="10">
    <location>
        <begin position="592"/>
        <end position="611"/>
    </location>
</feature>
<feature type="transmembrane region" description="Helical" evidence="10">
    <location>
        <begin position="458"/>
        <end position="482"/>
    </location>
</feature>
<feature type="transmembrane region" description="Helical" evidence="10">
    <location>
        <begin position="528"/>
        <end position="545"/>
    </location>
</feature>
<dbReference type="PANTHER" id="PTHR13018:SF141">
    <property type="entry name" value="OS01G0950900 PROTEIN"/>
    <property type="match status" value="1"/>
</dbReference>
<dbReference type="AlphaFoldDB" id="A0A2C9W365"/>
<evidence type="ECO:0008006" key="15">
    <source>
        <dbReference type="Google" id="ProtNLM"/>
    </source>
</evidence>
<evidence type="ECO:0000313" key="14">
    <source>
        <dbReference type="EMBL" id="OAY53468.1"/>
    </source>
</evidence>
<keyword evidence="4 10" id="KW-0812">Transmembrane</keyword>
<keyword evidence="3" id="KW-0813">Transport</keyword>
<proteinExistence type="inferred from homology"/>
<gene>
    <name evidence="14" type="ORF">MANES_04G165000</name>
</gene>
<comment type="subcellular location">
    <subcellularLocation>
        <location evidence="1">Membrane</location>
        <topology evidence="1">Multi-pass membrane protein</topology>
    </subcellularLocation>
</comment>
<feature type="domain" description="CSC1/OSCA1-like N-terminal transmembrane" evidence="12">
    <location>
        <begin position="6"/>
        <end position="164"/>
    </location>
</feature>
<reference evidence="14" key="1">
    <citation type="submission" date="2016-02" db="EMBL/GenBank/DDBJ databases">
        <title>WGS assembly of Manihot esculenta.</title>
        <authorList>
            <person name="Bredeson J.V."/>
            <person name="Prochnik S.E."/>
            <person name="Lyons J.B."/>
            <person name="Schmutz J."/>
            <person name="Grimwood J."/>
            <person name="Vrebalov J."/>
            <person name="Bart R.S."/>
            <person name="Amuge T."/>
            <person name="Ferguson M.E."/>
            <person name="Green R."/>
            <person name="Putnam N."/>
            <person name="Stites J."/>
            <person name="Rounsley S."/>
            <person name="Rokhsar D.S."/>
        </authorList>
    </citation>
    <scope>NUCLEOTIDE SEQUENCE [LARGE SCALE GENOMIC DNA]</scope>
    <source>
        <tissue evidence="14">Leaf</tissue>
    </source>
</reference>
<feature type="transmembrane region" description="Helical" evidence="10">
    <location>
        <begin position="566"/>
        <end position="586"/>
    </location>
</feature>
<keyword evidence="6 10" id="KW-1133">Transmembrane helix</keyword>
<dbReference type="GO" id="GO:0005227">
    <property type="term" value="F:calcium-activated cation channel activity"/>
    <property type="evidence" value="ECO:0000318"/>
    <property type="project" value="GO_Central"/>
</dbReference>
<dbReference type="GO" id="GO:0005886">
    <property type="term" value="C:plasma membrane"/>
    <property type="evidence" value="ECO:0000318"/>
    <property type="project" value="GO_Central"/>
</dbReference>
<evidence type="ECO:0000259" key="12">
    <source>
        <dbReference type="Pfam" id="PF13967"/>
    </source>
</evidence>
<dbReference type="InterPro" id="IPR045122">
    <property type="entry name" value="Csc1-like"/>
</dbReference>
<feature type="transmembrane region" description="Helical" evidence="10">
    <location>
        <begin position="316"/>
        <end position="339"/>
    </location>
</feature>